<reference evidence="3" key="1">
    <citation type="journal article" date="2019" name="Sci. Rep.">
        <title>Draft genome of Tanacetum cinerariifolium, the natural source of mosquito coil.</title>
        <authorList>
            <person name="Yamashiro T."/>
            <person name="Shiraishi A."/>
            <person name="Satake H."/>
            <person name="Nakayama K."/>
        </authorList>
    </citation>
    <scope>NUCLEOTIDE SEQUENCE</scope>
</reference>
<protein>
    <recommendedName>
        <fullName evidence="4">Synaptobrevin, longin-like domain protein</fullName>
    </recommendedName>
</protein>
<evidence type="ECO:0000313" key="3">
    <source>
        <dbReference type="EMBL" id="GFB18177.1"/>
    </source>
</evidence>
<proteinExistence type="predicted"/>
<feature type="compositionally biased region" description="Pro residues" evidence="2">
    <location>
        <begin position="219"/>
        <end position="232"/>
    </location>
</feature>
<feature type="region of interest" description="Disordered" evidence="2">
    <location>
        <begin position="185"/>
        <end position="240"/>
    </location>
</feature>
<comment type="caution">
    <text evidence="3">The sequence shown here is derived from an EMBL/GenBank/DDBJ whole genome shotgun (WGS) entry which is preliminary data.</text>
</comment>
<dbReference type="AlphaFoldDB" id="A0A699L2S5"/>
<evidence type="ECO:0000256" key="1">
    <source>
        <dbReference type="SAM" id="Coils"/>
    </source>
</evidence>
<sequence>DEKDKIKVTAGDLKLLMSDDDDGVECLPNEDIFAELARMGYEKPPPKLTFYKAFFFAQRNFLIHTIIQCMSAKRTAWNKFSSSMASAVIFLAIDRKLNFSKYIFDNMVRNVDSLSKFLMYPPFLQIMINAQIDYLSLHNTKYTSPALTKKVFANIRRIGKGFSGVETPLFDTMLVQPQVHNVAKVEEDKDDNEVHAAPSPPSPTHEPLPPLQEHISSPPQAPPAPLSSPPQAQPTKPADTSESLMTLLNKLMETCATLTQKVAHLEQDKVAQALEITKLKQRVRKLESKRRLKHSGLKRLRKVELDADEDVTLVDVDTVVEIDADIQGRMEQDVITVKEVNAAEPTVFDDEEVTMTMDQTLIKMKAKKARLLDEQMAKRLQDDE</sequence>
<evidence type="ECO:0008006" key="4">
    <source>
        <dbReference type="Google" id="ProtNLM"/>
    </source>
</evidence>
<gene>
    <name evidence="3" type="ORF">Tci_690148</name>
</gene>
<evidence type="ECO:0000256" key="2">
    <source>
        <dbReference type="SAM" id="MobiDB-lite"/>
    </source>
</evidence>
<keyword evidence="1" id="KW-0175">Coiled coil</keyword>
<accession>A0A699L2S5</accession>
<feature type="coiled-coil region" evidence="1">
    <location>
        <begin position="248"/>
        <end position="289"/>
    </location>
</feature>
<organism evidence="3">
    <name type="scientific">Tanacetum cinerariifolium</name>
    <name type="common">Dalmatian daisy</name>
    <name type="synonym">Chrysanthemum cinerariifolium</name>
    <dbReference type="NCBI Taxonomy" id="118510"/>
    <lineage>
        <taxon>Eukaryota</taxon>
        <taxon>Viridiplantae</taxon>
        <taxon>Streptophyta</taxon>
        <taxon>Embryophyta</taxon>
        <taxon>Tracheophyta</taxon>
        <taxon>Spermatophyta</taxon>
        <taxon>Magnoliopsida</taxon>
        <taxon>eudicotyledons</taxon>
        <taxon>Gunneridae</taxon>
        <taxon>Pentapetalae</taxon>
        <taxon>asterids</taxon>
        <taxon>campanulids</taxon>
        <taxon>Asterales</taxon>
        <taxon>Asteraceae</taxon>
        <taxon>Asteroideae</taxon>
        <taxon>Anthemideae</taxon>
        <taxon>Anthemidinae</taxon>
        <taxon>Tanacetum</taxon>
    </lineage>
</organism>
<name>A0A699L2S5_TANCI</name>
<feature type="compositionally biased region" description="Pro residues" evidence="2">
    <location>
        <begin position="198"/>
        <end position="210"/>
    </location>
</feature>
<feature type="non-terminal residue" evidence="3">
    <location>
        <position position="1"/>
    </location>
</feature>
<dbReference type="EMBL" id="BKCJ010569781">
    <property type="protein sequence ID" value="GFB18177.1"/>
    <property type="molecule type" value="Genomic_DNA"/>
</dbReference>